<sequence>MASNIHPIVISGPSGSGKSTLLERLFAKYPNLFGFSCSHTTRSPRPGEVPGKSYHFIERDEFERMIAEKKFIEHAEYAGNCYGTSFEAVEVVQSSGRICILDLEINGVRSIKNSPMHAKYIFVQPPSIEVLEQRLRSRNTETEETLQTRLATAKDAMDFAETGAYDKIIVNDDLDKAFAELDDFISVLTKPSLTTDAVAPTEAESTKPEPVDNAAVSSPEATVAPVAQKDTPSKKSKVCTII</sequence>
<evidence type="ECO:0000256" key="6">
    <source>
        <dbReference type="ARBA" id="ARBA00022777"/>
    </source>
</evidence>
<dbReference type="VEuPathDB" id="FungiDB:SPPG_03135"/>
<keyword evidence="5" id="KW-0547">Nucleotide-binding</keyword>
<feature type="domain" description="Guanylate kinase-like" evidence="10">
    <location>
        <begin position="5"/>
        <end position="186"/>
    </location>
</feature>
<dbReference type="InParanoid" id="A0A0L0HIN3"/>
<evidence type="ECO:0000256" key="7">
    <source>
        <dbReference type="ARBA" id="ARBA00022840"/>
    </source>
</evidence>
<evidence type="ECO:0000256" key="3">
    <source>
        <dbReference type="ARBA" id="ARBA00016296"/>
    </source>
</evidence>
<dbReference type="InterPro" id="IPR008144">
    <property type="entry name" value="Guanylate_kin-like_dom"/>
</dbReference>
<dbReference type="PANTHER" id="PTHR23117">
    <property type="entry name" value="GUANYLATE KINASE-RELATED"/>
    <property type="match status" value="1"/>
</dbReference>
<dbReference type="SMART" id="SM00072">
    <property type="entry name" value="GuKc"/>
    <property type="match status" value="1"/>
</dbReference>
<gene>
    <name evidence="11" type="ORF">SPPG_03135</name>
</gene>
<keyword evidence="6 11" id="KW-0418">Kinase</keyword>
<evidence type="ECO:0000256" key="4">
    <source>
        <dbReference type="ARBA" id="ARBA00022679"/>
    </source>
</evidence>
<evidence type="ECO:0000313" key="12">
    <source>
        <dbReference type="Proteomes" id="UP000053201"/>
    </source>
</evidence>
<name>A0A0L0HIN3_SPIPD</name>
<dbReference type="GO" id="GO:0005524">
    <property type="term" value="F:ATP binding"/>
    <property type="evidence" value="ECO:0007669"/>
    <property type="project" value="UniProtKB-KW"/>
</dbReference>
<dbReference type="GO" id="GO:0005829">
    <property type="term" value="C:cytosol"/>
    <property type="evidence" value="ECO:0007669"/>
    <property type="project" value="TreeGrafter"/>
</dbReference>
<dbReference type="Gene3D" id="3.40.50.300">
    <property type="entry name" value="P-loop containing nucleotide triphosphate hydrolases"/>
    <property type="match status" value="1"/>
</dbReference>
<dbReference type="STRING" id="645134.A0A0L0HIN3"/>
<evidence type="ECO:0000256" key="2">
    <source>
        <dbReference type="ARBA" id="ARBA00012961"/>
    </source>
</evidence>
<dbReference type="InterPro" id="IPR008145">
    <property type="entry name" value="GK/Ca_channel_bsu"/>
</dbReference>
<dbReference type="EMBL" id="KQ257454">
    <property type="protein sequence ID" value="KND01321.1"/>
    <property type="molecule type" value="Genomic_DNA"/>
</dbReference>
<reference evidence="11 12" key="1">
    <citation type="submission" date="2009-08" db="EMBL/GenBank/DDBJ databases">
        <title>The Genome Sequence of Spizellomyces punctatus strain DAOM BR117.</title>
        <authorList>
            <consortium name="The Broad Institute Genome Sequencing Platform"/>
            <person name="Russ C."/>
            <person name="Cuomo C."/>
            <person name="Shea T."/>
            <person name="Young S.K."/>
            <person name="Zeng Q."/>
            <person name="Koehrsen M."/>
            <person name="Haas B."/>
            <person name="Borodovsky M."/>
            <person name="Guigo R."/>
            <person name="Alvarado L."/>
            <person name="Berlin A."/>
            <person name="Bochicchio J."/>
            <person name="Borenstein D."/>
            <person name="Chapman S."/>
            <person name="Chen Z."/>
            <person name="Engels R."/>
            <person name="Freedman E."/>
            <person name="Gellesch M."/>
            <person name="Goldberg J."/>
            <person name="Griggs A."/>
            <person name="Gujja S."/>
            <person name="Heiman D."/>
            <person name="Hepburn T."/>
            <person name="Howarth C."/>
            <person name="Jen D."/>
            <person name="Larson L."/>
            <person name="Lewis B."/>
            <person name="Mehta T."/>
            <person name="Park D."/>
            <person name="Pearson M."/>
            <person name="Roberts A."/>
            <person name="Saif S."/>
            <person name="Shenoy N."/>
            <person name="Sisk P."/>
            <person name="Stolte C."/>
            <person name="Sykes S."/>
            <person name="Thomson T."/>
            <person name="Walk T."/>
            <person name="White J."/>
            <person name="Yandava C."/>
            <person name="Burger G."/>
            <person name="Gray M.W."/>
            <person name="Holland P.W.H."/>
            <person name="King N."/>
            <person name="Lang F.B.F."/>
            <person name="Roger A.J."/>
            <person name="Ruiz-Trillo I."/>
            <person name="Lander E."/>
            <person name="Nusbaum C."/>
        </authorList>
    </citation>
    <scope>NUCLEOTIDE SEQUENCE [LARGE SCALE GENOMIC DNA]</scope>
    <source>
        <strain evidence="11 12">DAOM BR117</strain>
    </source>
</reference>
<dbReference type="CDD" id="cd00071">
    <property type="entry name" value="GMPK"/>
    <property type="match status" value="1"/>
</dbReference>
<dbReference type="NCBIfam" id="TIGR03263">
    <property type="entry name" value="guanyl_kin"/>
    <property type="match status" value="1"/>
</dbReference>
<feature type="region of interest" description="Disordered" evidence="9">
    <location>
        <begin position="195"/>
        <end position="242"/>
    </location>
</feature>
<dbReference type="OMA" id="NFITHEV"/>
<dbReference type="InterPro" id="IPR020590">
    <property type="entry name" value="Guanylate_kinase_CS"/>
</dbReference>
<dbReference type="RefSeq" id="XP_016609360.1">
    <property type="nucleotide sequence ID" value="XM_016751412.1"/>
</dbReference>
<dbReference type="Pfam" id="PF00625">
    <property type="entry name" value="Guanylate_kin"/>
    <property type="match status" value="1"/>
</dbReference>
<keyword evidence="4" id="KW-0808">Transferase</keyword>
<accession>A0A0L0HIN3</accession>
<dbReference type="GO" id="GO:0004385">
    <property type="term" value="F:GMP kinase activity"/>
    <property type="evidence" value="ECO:0007669"/>
    <property type="project" value="UniProtKB-EC"/>
</dbReference>
<dbReference type="PROSITE" id="PS00856">
    <property type="entry name" value="GUANYLATE_KINASE_1"/>
    <property type="match status" value="1"/>
</dbReference>
<dbReference type="InterPro" id="IPR027417">
    <property type="entry name" value="P-loop_NTPase"/>
</dbReference>
<organism evidence="11 12">
    <name type="scientific">Spizellomyces punctatus (strain DAOM BR117)</name>
    <dbReference type="NCBI Taxonomy" id="645134"/>
    <lineage>
        <taxon>Eukaryota</taxon>
        <taxon>Fungi</taxon>
        <taxon>Fungi incertae sedis</taxon>
        <taxon>Chytridiomycota</taxon>
        <taxon>Chytridiomycota incertae sedis</taxon>
        <taxon>Chytridiomycetes</taxon>
        <taxon>Spizellomycetales</taxon>
        <taxon>Spizellomycetaceae</taxon>
        <taxon>Spizellomyces</taxon>
    </lineage>
</organism>
<evidence type="ECO:0000256" key="9">
    <source>
        <dbReference type="SAM" id="MobiDB-lite"/>
    </source>
</evidence>
<dbReference type="PROSITE" id="PS50052">
    <property type="entry name" value="GUANYLATE_KINASE_2"/>
    <property type="match status" value="1"/>
</dbReference>
<dbReference type="OrthoDB" id="6334211at2759"/>
<dbReference type="InterPro" id="IPR017665">
    <property type="entry name" value="Guanylate_kinase"/>
</dbReference>
<dbReference type="EC" id="2.7.4.8" evidence="2"/>
<keyword evidence="7" id="KW-0067">ATP-binding</keyword>
<evidence type="ECO:0000256" key="5">
    <source>
        <dbReference type="ARBA" id="ARBA00022741"/>
    </source>
</evidence>
<dbReference type="PANTHER" id="PTHR23117:SF13">
    <property type="entry name" value="GUANYLATE KINASE"/>
    <property type="match status" value="1"/>
</dbReference>
<dbReference type="eggNOG" id="KOG0707">
    <property type="taxonomic scope" value="Eukaryota"/>
</dbReference>
<dbReference type="FunFam" id="3.40.50.300:FF:000776">
    <property type="entry name" value="Guanylate kinase 2"/>
    <property type="match status" value="1"/>
</dbReference>
<evidence type="ECO:0000313" key="11">
    <source>
        <dbReference type="EMBL" id="KND01321.1"/>
    </source>
</evidence>
<dbReference type="SUPFAM" id="SSF52540">
    <property type="entry name" value="P-loop containing nucleoside triphosphate hydrolases"/>
    <property type="match status" value="1"/>
</dbReference>
<dbReference type="Proteomes" id="UP000053201">
    <property type="component" value="Unassembled WGS sequence"/>
</dbReference>
<dbReference type="AlphaFoldDB" id="A0A0L0HIN3"/>
<evidence type="ECO:0000256" key="8">
    <source>
        <dbReference type="ARBA" id="ARBA00030128"/>
    </source>
</evidence>
<evidence type="ECO:0000259" key="10">
    <source>
        <dbReference type="PROSITE" id="PS50052"/>
    </source>
</evidence>
<evidence type="ECO:0000256" key="1">
    <source>
        <dbReference type="ARBA" id="ARBA00005790"/>
    </source>
</evidence>
<dbReference type="GeneID" id="27686671"/>
<dbReference type="FunFam" id="3.30.63.10:FF:000002">
    <property type="entry name" value="Guanylate kinase 1"/>
    <property type="match status" value="1"/>
</dbReference>
<proteinExistence type="inferred from homology"/>
<keyword evidence="12" id="KW-1185">Reference proteome</keyword>
<protein>
    <recommendedName>
        <fullName evidence="3">Guanylate kinase</fullName>
        <ecNumber evidence="2">2.7.4.8</ecNumber>
    </recommendedName>
    <alternativeName>
        <fullName evidence="8">GMP kinase</fullName>
    </alternativeName>
</protein>
<comment type="similarity">
    <text evidence="1">Belongs to the guanylate kinase family.</text>
</comment>